<sequence length="161" mass="18085">MRIINKLNESEKLPRNFGIDQLISPSDIHLLQAIGDNPESNGRNISEILGITPGAASQQLTKLSKRGLITKVRGQKNEKEISLKLTPLGKTAYDNHAIIHEKVYQKIINRIGLLSPDELCMLERVLIAVESVYDERIEEVRESLSLCGRKSSKCQPRELNT</sequence>
<proteinExistence type="predicted"/>
<dbReference type="Pfam" id="PF12802">
    <property type="entry name" value="MarR_2"/>
    <property type="match status" value="1"/>
</dbReference>
<keyword evidence="6" id="KW-1185">Reference proteome</keyword>
<dbReference type="PANTHER" id="PTHR35790:SF4">
    <property type="entry name" value="HTH-TYPE TRANSCRIPTIONAL REGULATOR PCHR"/>
    <property type="match status" value="1"/>
</dbReference>
<dbReference type="InterPro" id="IPR036390">
    <property type="entry name" value="WH_DNA-bd_sf"/>
</dbReference>
<evidence type="ECO:0000313" key="5">
    <source>
        <dbReference type="EMBL" id="PWR69773.1"/>
    </source>
</evidence>
<dbReference type="EMBL" id="QGMZ01000055">
    <property type="protein sequence ID" value="PWR69773.1"/>
    <property type="molecule type" value="Genomic_DNA"/>
</dbReference>
<dbReference type="Proteomes" id="UP000245934">
    <property type="component" value="Unassembled WGS sequence"/>
</dbReference>
<dbReference type="OrthoDB" id="115257at2157"/>
<dbReference type="InterPro" id="IPR036388">
    <property type="entry name" value="WH-like_DNA-bd_sf"/>
</dbReference>
<evidence type="ECO:0000256" key="1">
    <source>
        <dbReference type="ARBA" id="ARBA00023015"/>
    </source>
</evidence>
<dbReference type="GO" id="GO:0003677">
    <property type="term" value="F:DNA binding"/>
    <property type="evidence" value="ECO:0007669"/>
    <property type="project" value="UniProtKB-KW"/>
</dbReference>
<name>A0A2V2N3E8_9EURY</name>
<keyword evidence="2" id="KW-0238">DNA-binding</keyword>
<evidence type="ECO:0000313" key="6">
    <source>
        <dbReference type="Proteomes" id="UP000245934"/>
    </source>
</evidence>
<evidence type="ECO:0000259" key="4">
    <source>
        <dbReference type="PROSITE" id="PS50995"/>
    </source>
</evidence>
<evidence type="ECO:0000256" key="3">
    <source>
        <dbReference type="ARBA" id="ARBA00023163"/>
    </source>
</evidence>
<accession>A0A2V2N3E8</accession>
<dbReference type="GO" id="GO:0003700">
    <property type="term" value="F:DNA-binding transcription factor activity"/>
    <property type="evidence" value="ECO:0007669"/>
    <property type="project" value="InterPro"/>
</dbReference>
<dbReference type="InterPro" id="IPR011991">
    <property type="entry name" value="ArsR-like_HTH"/>
</dbReference>
<gene>
    <name evidence="5" type="ORF">DLD82_17015</name>
</gene>
<keyword evidence="1" id="KW-0805">Transcription regulation</keyword>
<organism evidence="5 6">
    <name type="scientific">Methanospirillum stamsii</name>
    <dbReference type="NCBI Taxonomy" id="1277351"/>
    <lineage>
        <taxon>Archaea</taxon>
        <taxon>Methanobacteriati</taxon>
        <taxon>Methanobacteriota</taxon>
        <taxon>Stenosarchaea group</taxon>
        <taxon>Methanomicrobia</taxon>
        <taxon>Methanomicrobiales</taxon>
        <taxon>Methanospirillaceae</taxon>
        <taxon>Methanospirillum</taxon>
    </lineage>
</organism>
<dbReference type="InterPro" id="IPR052067">
    <property type="entry name" value="Metal_resp_HTH_trans_reg"/>
</dbReference>
<evidence type="ECO:0000256" key="2">
    <source>
        <dbReference type="ARBA" id="ARBA00023125"/>
    </source>
</evidence>
<feature type="domain" description="HTH marR-type" evidence="4">
    <location>
        <begin position="1"/>
        <end position="131"/>
    </location>
</feature>
<keyword evidence="3" id="KW-0804">Transcription</keyword>
<dbReference type="AlphaFoldDB" id="A0A2V2N3E8"/>
<dbReference type="PROSITE" id="PS50995">
    <property type="entry name" value="HTH_MARR_2"/>
    <property type="match status" value="1"/>
</dbReference>
<dbReference type="Gene3D" id="1.10.10.10">
    <property type="entry name" value="Winged helix-like DNA-binding domain superfamily/Winged helix DNA-binding domain"/>
    <property type="match status" value="1"/>
</dbReference>
<protein>
    <submittedName>
        <fullName evidence="5">MarR family transcriptional regulator</fullName>
    </submittedName>
</protein>
<dbReference type="CDD" id="cd00090">
    <property type="entry name" value="HTH_ARSR"/>
    <property type="match status" value="1"/>
</dbReference>
<dbReference type="SMART" id="SM00347">
    <property type="entry name" value="HTH_MARR"/>
    <property type="match status" value="1"/>
</dbReference>
<comment type="caution">
    <text evidence="5">The sequence shown here is derived from an EMBL/GenBank/DDBJ whole genome shotgun (WGS) entry which is preliminary data.</text>
</comment>
<dbReference type="SUPFAM" id="SSF46785">
    <property type="entry name" value="Winged helix' DNA-binding domain"/>
    <property type="match status" value="1"/>
</dbReference>
<dbReference type="PANTHER" id="PTHR35790">
    <property type="entry name" value="HTH-TYPE TRANSCRIPTIONAL REGULATOR PCHR"/>
    <property type="match status" value="1"/>
</dbReference>
<reference evidence="5 6" key="1">
    <citation type="submission" date="2018-05" db="EMBL/GenBank/DDBJ databases">
        <title>Draft genome of Methanospirillum stamsii Pt1.</title>
        <authorList>
            <person name="Dueholm M.S."/>
            <person name="Nielsen P.H."/>
            <person name="Bakmann L.F."/>
            <person name="Otzen D.E."/>
        </authorList>
    </citation>
    <scope>NUCLEOTIDE SEQUENCE [LARGE SCALE GENOMIC DNA]</scope>
    <source>
        <strain evidence="5 6">Pt1</strain>
    </source>
</reference>
<dbReference type="InterPro" id="IPR000835">
    <property type="entry name" value="HTH_MarR-typ"/>
</dbReference>